<evidence type="ECO:0008006" key="3">
    <source>
        <dbReference type="Google" id="ProtNLM"/>
    </source>
</evidence>
<dbReference type="GO" id="GO:0003676">
    <property type="term" value="F:nucleic acid binding"/>
    <property type="evidence" value="ECO:0007669"/>
    <property type="project" value="InterPro"/>
</dbReference>
<keyword evidence="2" id="KW-1185">Reference proteome</keyword>
<proteinExistence type="predicted"/>
<protein>
    <recommendedName>
        <fullName evidence="3">RRM domain-containing protein</fullName>
    </recommendedName>
</protein>
<sequence>MLRKSFQSFGEMVDIYIPGRKDKGGTFFAFIRYVGLKDIDSLVPALNQVRRGHSIVKVNIARYEKKSPPKQIHPPNSYHPRQMSVPIIKRSNISTGKTFADAVTGSLGKSESVKTQEIQLKRAPMIDSCDSTCLIGEVKELRLLNNIHALLNVEESIPARVHYARGLKIIQKNFQQGKAKSFMVDPQKWSSWIKWLKIGFVDDQTNDRLARIKILGIPLYLRSDENIFEIVFKFGKVLEVEGHNWHSVDLSSCFVTILTNSWKFVNEEVVTIFSGKQFHVSIRECENK</sequence>
<organism evidence="1 2">
    <name type="scientific">Lactuca saligna</name>
    <name type="common">Willowleaf lettuce</name>
    <dbReference type="NCBI Taxonomy" id="75948"/>
    <lineage>
        <taxon>Eukaryota</taxon>
        <taxon>Viridiplantae</taxon>
        <taxon>Streptophyta</taxon>
        <taxon>Embryophyta</taxon>
        <taxon>Tracheophyta</taxon>
        <taxon>Spermatophyta</taxon>
        <taxon>Magnoliopsida</taxon>
        <taxon>eudicotyledons</taxon>
        <taxon>Gunneridae</taxon>
        <taxon>Pentapetalae</taxon>
        <taxon>asterids</taxon>
        <taxon>campanulids</taxon>
        <taxon>Asterales</taxon>
        <taxon>Asteraceae</taxon>
        <taxon>Cichorioideae</taxon>
        <taxon>Cichorieae</taxon>
        <taxon>Lactucinae</taxon>
        <taxon>Lactuca</taxon>
    </lineage>
</organism>
<evidence type="ECO:0000313" key="1">
    <source>
        <dbReference type="EMBL" id="CAI9267049.1"/>
    </source>
</evidence>
<dbReference type="SUPFAM" id="SSF54928">
    <property type="entry name" value="RNA-binding domain, RBD"/>
    <property type="match status" value="1"/>
</dbReference>
<accession>A0AA35UYK8</accession>
<gene>
    <name evidence="1" type="ORF">LSALG_LOCUS7558</name>
</gene>
<dbReference type="EMBL" id="OX465077">
    <property type="protein sequence ID" value="CAI9267049.1"/>
    <property type="molecule type" value="Genomic_DNA"/>
</dbReference>
<dbReference type="InterPro" id="IPR035979">
    <property type="entry name" value="RBD_domain_sf"/>
</dbReference>
<evidence type="ECO:0000313" key="2">
    <source>
        <dbReference type="Proteomes" id="UP001177003"/>
    </source>
</evidence>
<reference evidence="1" key="1">
    <citation type="submission" date="2023-04" db="EMBL/GenBank/DDBJ databases">
        <authorList>
            <person name="Vijverberg K."/>
            <person name="Xiong W."/>
            <person name="Schranz E."/>
        </authorList>
    </citation>
    <scope>NUCLEOTIDE SEQUENCE</scope>
</reference>
<dbReference type="Proteomes" id="UP001177003">
    <property type="component" value="Chromosome 1"/>
</dbReference>
<dbReference type="AlphaFoldDB" id="A0AA35UYK8"/>
<name>A0AA35UYK8_LACSI</name>